<comment type="cofactor">
    <cofactor evidence="2 11">
        <name>FAD</name>
        <dbReference type="ChEBI" id="CHEBI:57692"/>
    </cofactor>
</comment>
<dbReference type="EMBL" id="CP009288">
    <property type="protein sequence ID" value="AIQ12373.1"/>
    <property type="molecule type" value="Genomic_DNA"/>
</dbReference>
<dbReference type="Gene3D" id="3.90.660.20">
    <property type="entry name" value="Protoporphyrinogen oxidase, mitochondrial, domain 2"/>
    <property type="match status" value="1"/>
</dbReference>
<evidence type="ECO:0000256" key="11">
    <source>
        <dbReference type="RuleBase" id="RU364052"/>
    </source>
</evidence>
<dbReference type="OrthoDB" id="9805195at2"/>
<evidence type="ECO:0000256" key="2">
    <source>
        <dbReference type="ARBA" id="ARBA00001974"/>
    </source>
</evidence>
<evidence type="ECO:0000313" key="13">
    <source>
        <dbReference type="EMBL" id="AIQ12373.1"/>
    </source>
</evidence>
<evidence type="ECO:0000256" key="6">
    <source>
        <dbReference type="ARBA" id="ARBA00019046"/>
    </source>
</evidence>
<dbReference type="PANTHER" id="PTHR42923:SF3">
    <property type="entry name" value="PROTOPORPHYRINOGEN OXIDASE"/>
    <property type="match status" value="1"/>
</dbReference>
<keyword evidence="14" id="KW-1185">Reference proteome</keyword>
<dbReference type="Pfam" id="PF01593">
    <property type="entry name" value="Amino_oxidase"/>
    <property type="match status" value="1"/>
</dbReference>
<dbReference type="Gene3D" id="3.50.50.60">
    <property type="entry name" value="FAD/NAD(P)-binding domain"/>
    <property type="match status" value="1"/>
</dbReference>
<dbReference type="PANTHER" id="PTHR42923">
    <property type="entry name" value="PROTOPORPHYRINOGEN OXIDASE"/>
    <property type="match status" value="1"/>
</dbReference>
<evidence type="ECO:0000256" key="7">
    <source>
        <dbReference type="ARBA" id="ARBA00022630"/>
    </source>
</evidence>
<keyword evidence="8 11" id="KW-0274">FAD</keyword>
<comment type="catalytic activity">
    <reaction evidence="1">
        <text>coproporphyrinogen III + 3 O2 = coproporphyrin III + 3 H2O2</text>
        <dbReference type="Rhea" id="RHEA:43436"/>
        <dbReference type="ChEBI" id="CHEBI:15379"/>
        <dbReference type="ChEBI" id="CHEBI:16240"/>
        <dbReference type="ChEBI" id="CHEBI:57309"/>
        <dbReference type="ChEBI" id="CHEBI:131725"/>
        <dbReference type="EC" id="1.3.3.15"/>
    </reaction>
    <physiologicalReaction direction="left-to-right" evidence="1">
        <dbReference type="Rhea" id="RHEA:43437"/>
    </physiologicalReaction>
</comment>
<evidence type="ECO:0000313" key="14">
    <source>
        <dbReference type="Proteomes" id="UP000029409"/>
    </source>
</evidence>
<evidence type="ECO:0000256" key="9">
    <source>
        <dbReference type="ARBA" id="ARBA00023002"/>
    </source>
</evidence>
<keyword evidence="9 11" id="KW-0560">Oxidoreductase</keyword>
<dbReference type="InterPro" id="IPR036188">
    <property type="entry name" value="FAD/NAD-bd_sf"/>
</dbReference>
<protein>
    <recommendedName>
        <fullName evidence="6 11">Coproporphyrinogen III oxidase</fullName>
        <ecNumber evidence="5 11">1.3.3.15</ecNumber>
    </recommendedName>
</protein>
<organism evidence="13 14">
    <name type="scientific">Paenibacillus durus</name>
    <name type="common">Paenibacillus azotofixans</name>
    <dbReference type="NCBI Taxonomy" id="44251"/>
    <lineage>
        <taxon>Bacteria</taxon>
        <taxon>Bacillati</taxon>
        <taxon>Bacillota</taxon>
        <taxon>Bacilli</taxon>
        <taxon>Bacillales</taxon>
        <taxon>Paenibacillaceae</taxon>
        <taxon>Paenibacillus</taxon>
    </lineage>
</organism>
<gene>
    <name evidence="13" type="ORF">PDUR_10960</name>
</gene>
<dbReference type="RefSeq" id="WP_042206232.1">
    <property type="nucleotide sequence ID" value="NZ_CP009288.1"/>
</dbReference>
<accession>A0A089HPT2</accession>
<proteinExistence type="inferred from homology"/>
<keyword evidence="11" id="KW-0963">Cytoplasm</keyword>
<evidence type="ECO:0000256" key="4">
    <source>
        <dbReference type="ARBA" id="ARBA00008310"/>
    </source>
</evidence>
<dbReference type="AlphaFoldDB" id="A0A089HPT2"/>
<reference evidence="13 14" key="1">
    <citation type="submission" date="2014-08" db="EMBL/GenBank/DDBJ databases">
        <title>Comparative genomics of the Paenibacillus odorifer group.</title>
        <authorList>
            <person name="den Bakker H.C."/>
            <person name="Tsai Y.-C."/>
            <person name="Martin N."/>
            <person name="Korlach J."/>
            <person name="Wiedmann M."/>
        </authorList>
    </citation>
    <scope>NUCLEOTIDE SEQUENCE [LARGE SCALE GENOMIC DNA]</scope>
    <source>
        <strain evidence="13 14">DSM 1735</strain>
    </source>
</reference>
<dbReference type="Proteomes" id="UP000029409">
    <property type="component" value="Chromosome"/>
</dbReference>
<evidence type="ECO:0000256" key="8">
    <source>
        <dbReference type="ARBA" id="ARBA00022827"/>
    </source>
</evidence>
<comment type="function">
    <text evidence="11">Involved in coproporphyrin-dependent heme b biosynthesis. Catalyzes the oxidation of coproporphyrinogen III to coproporphyrin III.</text>
</comment>
<comment type="pathway">
    <text evidence="3 11">Porphyrin-containing compound metabolism; protoheme biosynthesis.</text>
</comment>
<evidence type="ECO:0000256" key="3">
    <source>
        <dbReference type="ARBA" id="ARBA00004744"/>
    </source>
</evidence>
<keyword evidence="7 11" id="KW-0285">Flavoprotein</keyword>
<dbReference type="InterPro" id="IPR002937">
    <property type="entry name" value="Amino_oxidase"/>
</dbReference>
<name>A0A089HPT2_PAEDU</name>
<comment type="similarity">
    <text evidence="4 11">Belongs to the protoporphyrinogen/coproporphyrinogen oxidase family. Coproporphyrinogen III oxidase subfamily.</text>
</comment>
<dbReference type="GO" id="GO:0006783">
    <property type="term" value="P:heme biosynthetic process"/>
    <property type="evidence" value="ECO:0007669"/>
    <property type="project" value="UniProtKB-UniRule"/>
</dbReference>
<dbReference type="NCBIfam" id="TIGR00562">
    <property type="entry name" value="proto_IX_ox"/>
    <property type="match status" value="1"/>
</dbReference>
<dbReference type="Gene3D" id="1.10.3110.10">
    <property type="entry name" value="protoporphyrinogen ix oxidase, domain 3"/>
    <property type="match status" value="1"/>
</dbReference>
<dbReference type="GO" id="GO:0005737">
    <property type="term" value="C:cytoplasm"/>
    <property type="evidence" value="ECO:0007669"/>
    <property type="project" value="UniProtKB-SubCell"/>
</dbReference>
<dbReference type="SUPFAM" id="SSF54373">
    <property type="entry name" value="FAD-linked reductases, C-terminal domain"/>
    <property type="match status" value="1"/>
</dbReference>
<dbReference type="EC" id="1.3.3.15" evidence="5 11"/>
<dbReference type="eggNOG" id="COG1232">
    <property type="taxonomic scope" value="Bacteria"/>
</dbReference>
<comment type="subcellular location">
    <subcellularLocation>
        <location evidence="11">Cytoplasm</location>
    </subcellularLocation>
</comment>
<sequence length="497" mass="54367">MKGDSRKVVIIGGGLSGLSAAFYVRKYYKEAGIHPEIVILEKERSLGGKIETLHKDGFVIEKGPDSFLARKKEMSDLAKELEIDHELVTTNPHAKKTYILQRGKLLPMPAGLMLGIPTDLKPFIGTRLLSFPGKLRALMDFVIPPRRGEEDEPLGELIERRFGTEVLENLTEPLLAGIYAADMRKISLQATFPQFGEMEQQYGSLIRGMILGKKPQETHTGEKKSMFLTFRQGLQSLVHALVHELHDVEQRTETAVIAIYDRIAETNAGTRGAEGAAAPAALESAASPQARYAVELESGELLPADDIYITTPNFAAAELLRPHVDVSALDAVNYVSVANVVMAFSGKEMDGNFDGSGFLVPRKEGRNITACTWTSVKWLHTSPEDKVLLRCYVGRSGDEQNVQLPDEALEELVRKDLREIMGVTAQPLFTEITRLPNSMPQYPVGHPAAIAGLRSELAAVLPGVHVFGSGYDGIGMPDCIKFAKLTAKAAAESLQAH</sequence>
<feature type="domain" description="Amine oxidase" evidence="12">
    <location>
        <begin position="15"/>
        <end position="489"/>
    </location>
</feature>
<dbReference type="InterPro" id="IPR050464">
    <property type="entry name" value="Zeta_carotene_desat/Oxidored"/>
</dbReference>
<dbReference type="GO" id="GO:0004729">
    <property type="term" value="F:oxygen-dependent protoporphyrinogen oxidase activity"/>
    <property type="evidence" value="ECO:0007669"/>
    <property type="project" value="UniProtKB-UniRule"/>
</dbReference>
<dbReference type="UniPathway" id="UPA00252"/>
<dbReference type="KEGG" id="pdu:PDUR_10960"/>
<evidence type="ECO:0000256" key="10">
    <source>
        <dbReference type="ARBA" id="ARBA00023133"/>
    </source>
</evidence>
<evidence type="ECO:0000259" key="12">
    <source>
        <dbReference type="Pfam" id="PF01593"/>
    </source>
</evidence>
<dbReference type="InterPro" id="IPR004572">
    <property type="entry name" value="Protoporphyrinogen_oxidase"/>
</dbReference>
<evidence type="ECO:0000256" key="5">
    <source>
        <dbReference type="ARBA" id="ARBA00012402"/>
    </source>
</evidence>
<keyword evidence="10 11" id="KW-0350">Heme biosynthesis</keyword>
<evidence type="ECO:0000256" key="1">
    <source>
        <dbReference type="ARBA" id="ARBA00001755"/>
    </source>
</evidence>
<dbReference type="SUPFAM" id="SSF51905">
    <property type="entry name" value="FAD/NAD(P)-binding domain"/>
    <property type="match status" value="1"/>
</dbReference>
<dbReference type="STRING" id="44251.PDUR_10960"/>